<dbReference type="InterPro" id="IPR023795">
    <property type="entry name" value="Serpin_CS"/>
</dbReference>
<dbReference type="Gene3D" id="2.30.39.10">
    <property type="entry name" value="Alpha-1-antitrypsin, domain 1"/>
    <property type="match status" value="1"/>
</dbReference>
<dbReference type="PROSITE" id="PS00284">
    <property type="entry name" value="SERPIN"/>
    <property type="match status" value="1"/>
</dbReference>
<reference evidence="2 3" key="1">
    <citation type="submission" date="2017-02" db="EMBL/GenBank/DDBJ databases">
        <authorList>
            <person name="Peterson S.W."/>
        </authorList>
    </citation>
    <scope>NUCLEOTIDE SEQUENCE [LARGE SCALE GENOMIC DNA]</scope>
    <source>
        <strain evidence="2 3">M1</strain>
    </source>
</reference>
<organism evidence="2 3">
    <name type="scientific">Maledivibacter halophilus</name>
    <dbReference type="NCBI Taxonomy" id="36842"/>
    <lineage>
        <taxon>Bacteria</taxon>
        <taxon>Bacillati</taxon>
        <taxon>Bacillota</taxon>
        <taxon>Clostridia</taxon>
        <taxon>Peptostreptococcales</taxon>
        <taxon>Caminicellaceae</taxon>
        <taxon>Maledivibacter</taxon>
    </lineage>
</organism>
<dbReference type="Gene3D" id="2.10.310.10">
    <property type="entry name" value="Serpins superfamily"/>
    <property type="match status" value="1"/>
</dbReference>
<feature type="domain" description="Serpin" evidence="1">
    <location>
        <begin position="1"/>
        <end position="143"/>
    </location>
</feature>
<name>A0A1T5KYQ9_9FIRM</name>
<dbReference type="Pfam" id="PF00079">
    <property type="entry name" value="Serpin"/>
    <property type="match status" value="1"/>
</dbReference>
<protein>
    <submittedName>
        <fullName evidence="2">Serine protease inhibitor</fullName>
    </submittedName>
</protein>
<dbReference type="GO" id="GO:0005615">
    <property type="term" value="C:extracellular space"/>
    <property type="evidence" value="ECO:0007669"/>
    <property type="project" value="InterPro"/>
</dbReference>
<evidence type="ECO:0000313" key="2">
    <source>
        <dbReference type="EMBL" id="SKC68897.1"/>
    </source>
</evidence>
<dbReference type="PANTHER" id="PTHR11461:SF211">
    <property type="entry name" value="GH10112P-RELATED"/>
    <property type="match status" value="1"/>
</dbReference>
<dbReference type="RefSeq" id="WP_079491619.1">
    <property type="nucleotide sequence ID" value="NZ_FUZT01000005.1"/>
</dbReference>
<dbReference type="OrthoDB" id="9764871at2"/>
<accession>A0A1T5KYQ9</accession>
<evidence type="ECO:0000313" key="3">
    <source>
        <dbReference type="Proteomes" id="UP000190285"/>
    </source>
</evidence>
<evidence type="ECO:0000259" key="1">
    <source>
        <dbReference type="Pfam" id="PF00079"/>
    </source>
</evidence>
<sequence length="145" mass="16644">MYLLLPNENVTMDEFINNLNKDTWHEMKESLQETKDVYVKIPRFKVEYGIKDLKNVLRQLGMEEAFSESADFSGIKEGIFISRVLHKAVIEVNEEGSEASGVTVVEMTESAQIEPDEFIANRPFIYAIEDDKTDTLLFMGVMSHM</sequence>
<dbReference type="PANTHER" id="PTHR11461">
    <property type="entry name" value="SERINE PROTEASE INHIBITOR, SERPIN"/>
    <property type="match status" value="1"/>
</dbReference>
<dbReference type="InterPro" id="IPR042185">
    <property type="entry name" value="Serpin_sf_2"/>
</dbReference>
<dbReference type="SUPFAM" id="SSF56574">
    <property type="entry name" value="Serpins"/>
    <property type="match status" value="1"/>
</dbReference>
<dbReference type="Gene3D" id="6.20.40.10">
    <property type="match status" value="1"/>
</dbReference>
<dbReference type="EMBL" id="FUZT01000005">
    <property type="protein sequence ID" value="SKC68897.1"/>
    <property type="molecule type" value="Genomic_DNA"/>
</dbReference>
<dbReference type="Proteomes" id="UP000190285">
    <property type="component" value="Unassembled WGS sequence"/>
</dbReference>
<dbReference type="InterPro" id="IPR000215">
    <property type="entry name" value="Serpin_fam"/>
</dbReference>
<dbReference type="AlphaFoldDB" id="A0A1T5KYQ9"/>
<dbReference type="InterPro" id="IPR036186">
    <property type="entry name" value="Serpin_sf"/>
</dbReference>
<dbReference type="GO" id="GO:0004867">
    <property type="term" value="F:serine-type endopeptidase inhibitor activity"/>
    <property type="evidence" value="ECO:0007669"/>
    <property type="project" value="InterPro"/>
</dbReference>
<keyword evidence="3" id="KW-1185">Reference proteome</keyword>
<proteinExistence type="predicted"/>
<gene>
    <name evidence="2" type="ORF">SAMN02194393_02192</name>
</gene>
<dbReference type="STRING" id="36842.SAMN02194393_02192"/>
<dbReference type="InterPro" id="IPR023796">
    <property type="entry name" value="Serpin_dom"/>
</dbReference>